<evidence type="ECO:0008006" key="3">
    <source>
        <dbReference type="Google" id="ProtNLM"/>
    </source>
</evidence>
<name>A0AA36G613_9BILA</name>
<dbReference type="PANTHER" id="PTHR22900">
    <property type="entry name" value="PROTEIN CBG14245-RELATED"/>
    <property type="match status" value="1"/>
</dbReference>
<sequence>MIIFNHFQLELVAHHYQLDKTATWVVSHGNKLAFCKIEKVMSTFMTATMCYLNRSQEFIEKKRNIHTDTWFIRFCGYSIEYEEYKNQTVPANYSMASVIRHPLTRFLSGFMDKCVKEQEKSPKICYQCNRSLRYCPFSMQDYAIIPYGDDERGREIMVEKFLGVIRNANATQEQLTYIEQELNYKSPHATKNNDLKEQYKKELLESPEMMRKFLHIFYFDFIFFGIPLPGLENMPN</sequence>
<accession>A0AA36G613</accession>
<dbReference type="GO" id="GO:0016020">
    <property type="term" value="C:membrane"/>
    <property type="evidence" value="ECO:0007669"/>
    <property type="project" value="InterPro"/>
</dbReference>
<protein>
    <recommendedName>
        <fullName evidence="3">Sulfotransferase family protein</fullName>
    </recommendedName>
</protein>
<gene>
    <name evidence="1" type="ORF">MSPICULIGERA_LOCUS18929</name>
</gene>
<proteinExistence type="predicted"/>
<dbReference type="GO" id="GO:0047756">
    <property type="term" value="F:chondroitin 4-sulfotransferase activity"/>
    <property type="evidence" value="ECO:0007669"/>
    <property type="project" value="InterPro"/>
</dbReference>
<dbReference type="GO" id="GO:0050650">
    <property type="term" value="P:chondroitin sulfate proteoglycan biosynthetic process"/>
    <property type="evidence" value="ECO:0007669"/>
    <property type="project" value="InterPro"/>
</dbReference>
<keyword evidence="2" id="KW-1185">Reference proteome</keyword>
<dbReference type="InterPro" id="IPR007669">
    <property type="entry name" value="Chst-1-like"/>
</dbReference>
<reference evidence="1" key="1">
    <citation type="submission" date="2023-06" db="EMBL/GenBank/DDBJ databases">
        <authorList>
            <person name="Delattre M."/>
        </authorList>
    </citation>
    <scope>NUCLEOTIDE SEQUENCE</scope>
    <source>
        <strain evidence="1">AF72</strain>
    </source>
</reference>
<dbReference type="Pfam" id="PF03567">
    <property type="entry name" value="Sulfotransfer_2"/>
    <property type="match status" value="1"/>
</dbReference>
<dbReference type="InterPro" id="IPR005331">
    <property type="entry name" value="Sulfotransferase"/>
</dbReference>
<feature type="non-terminal residue" evidence="1">
    <location>
        <position position="1"/>
    </location>
</feature>
<comment type="caution">
    <text evidence="1">The sequence shown here is derived from an EMBL/GenBank/DDBJ whole genome shotgun (WGS) entry which is preliminary data.</text>
</comment>
<dbReference type="EMBL" id="CATQJA010002662">
    <property type="protein sequence ID" value="CAJ0580742.1"/>
    <property type="molecule type" value="Genomic_DNA"/>
</dbReference>
<evidence type="ECO:0000313" key="2">
    <source>
        <dbReference type="Proteomes" id="UP001177023"/>
    </source>
</evidence>
<dbReference type="PANTHER" id="PTHR22900:SF11">
    <property type="entry name" value="PROTEIN CBG01579"/>
    <property type="match status" value="1"/>
</dbReference>
<dbReference type="GO" id="GO:1902884">
    <property type="term" value="P:positive regulation of response to oxidative stress"/>
    <property type="evidence" value="ECO:0007669"/>
    <property type="project" value="InterPro"/>
</dbReference>
<dbReference type="AlphaFoldDB" id="A0AA36G613"/>
<organism evidence="1 2">
    <name type="scientific">Mesorhabditis spiculigera</name>
    <dbReference type="NCBI Taxonomy" id="96644"/>
    <lineage>
        <taxon>Eukaryota</taxon>
        <taxon>Metazoa</taxon>
        <taxon>Ecdysozoa</taxon>
        <taxon>Nematoda</taxon>
        <taxon>Chromadorea</taxon>
        <taxon>Rhabditida</taxon>
        <taxon>Rhabditina</taxon>
        <taxon>Rhabditomorpha</taxon>
        <taxon>Rhabditoidea</taxon>
        <taxon>Rhabditidae</taxon>
        <taxon>Mesorhabditinae</taxon>
        <taxon>Mesorhabditis</taxon>
    </lineage>
</organism>
<evidence type="ECO:0000313" key="1">
    <source>
        <dbReference type="EMBL" id="CAJ0580742.1"/>
    </source>
</evidence>
<dbReference type="Proteomes" id="UP001177023">
    <property type="component" value="Unassembled WGS sequence"/>
</dbReference>